<organism evidence="2 3">
    <name type="scientific">Bradyrhizobium amphicarpaeae</name>
    <dbReference type="NCBI Taxonomy" id="1404768"/>
    <lineage>
        <taxon>Bacteria</taxon>
        <taxon>Pseudomonadati</taxon>
        <taxon>Pseudomonadota</taxon>
        <taxon>Alphaproteobacteria</taxon>
        <taxon>Hyphomicrobiales</taxon>
        <taxon>Nitrobacteraceae</taxon>
        <taxon>Bradyrhizobium</taxon>
    </lineage>
</organism>
<keyword evidence="1" id="KW-0812">Transmembrane</keyword>
<sequence length="136" mass="14790">MQTATVSSICRFEHRSLLVFVFLFGALGSTLAASRIVVLALRYKNYQSEKVAWQLLTPLHGGVLAVVGLYVVLGGLLAMVRSPAVGPEFGFFVGGFAFIVGFSSELFVKRLIRATEALFGEQEDRSVDAVSHDPHD</sequence>
<keyword evidence="1" id="KW-1133">Transmembrane helix</keyword>
<accession>A0A2U8Q2R9</accession>
<feature type="transmembrane region" description="Helical" evidence="1">
    <location>
        <begin position="89"/>
        <end position="108"/>
    </location>
</feature>
<reference evidence="2 3" key="2">
    <citation type="journal article" date="2019" name="Int. J. Syst. Evol. Microbiol.">
        <title>Description and complete genome sequence of Bradyrhizobium amphicarpaeae sp. nov., harbouring photosystem and nitrogen-fixation genes.</title>
        <authorList>
            <person name="Bromfield E.S.P."/>
            <person name="Cloutier S."/>
            <person name="Nguyen H.D.T."/>
        </authorList>
    </citation>
    <scope>NUCLEOTIDE SEQUENCE [LARGE SCALE GENOMIC DNA]</scope>
    <source>
        <strain evidence="2 3">39S1MB</strain>
    </source>
</reference>
<proteinExistence type="predicted"/>
<keyword evidence="3" id="KW-1185">Reference proteome</keyword>
<evidence type="ECO:0000313" key="3">
    <source>
        <dbReference type="Proteomes" id="UP000215884"/>
    </source>
</evidence>
<evidence type="ECO:0000313" key="2">
    <source>
        <dbReference type="EMBL" id="AWM04261.1"/>
    </source>
</evidence>
<dbReference type="AlphaFoldDB" id="A0A2U8Q2R9"/>
<dbReference type="EMBL" id="CP029426">
    <property type="protein sequence ID" value="AWM04261.1"/>
    <property type="molecule type" value="Genomic_DNA"/>
</dbReference>
<feature type="transmembrane region" description="Helical" evidence="1">
    <location>
        <begin position="53"/>
        <end position="77"/>
    </location>
</feature>
<gene>
    <name evidence="2" type="ORF">CIT40_32335</name>
</gene>
<reference evidence="2 3" key="1">
    <citation type="journal article" date="2017" name="Syst. Appl. Microbiol.">
        <title>Soybeans inoculated with root zone soils of Canadian native legumes harbour diverse and novel Bradyrhizobium spp. that possess agricultural potential.</title>
        <authorList>
            <person name="Bromfield E.S.P."/>
            <person name="Cloutier S."/>
            <person name="Tambong J.T."/>
            <person name="Tran Thi T.V."/>
        </authorList>
    </citation>
    <scope>NUCLEOTIDE SEQUENCE [LARGE SCALE GENOMIC DNA]</scope>
    <source>
        <strain evidence="2 3">39S1MB</strain>
    </source>
</reference>
<protein>
    <submittedName>
        <fullName evidence="2">Uncharacterized protein</fullName>
    </submittedName>
</protein>
<dbReference type="Proteomes" id="UP000215884">
    <property type="component" value="Chromosome"/>
</dbReference>
<evidence type="ECO:0000256" key="1">
    <source>
        <dbReference type="SAM" id="Phobius"/>
    </source>
</evidence>
<name>A0A2U8Q2R9_9BRAD</name>
<keyword evidence="1" id="KW-0472">Membrane</keyword>
<feature type="transmembrane region" description="Helical" evidence="1">
    <location>
        <begin position="17"/>
        <end position="41"/>
    </location>
</feature>